<feature type="compositionally biased region" description="Basic residues" evidence="1">
    <location>
        <begin position="67"/>
        <end position="78"/>
    </location>
</feature>
<dbReference type="InterPro" id="IPR029063">
    <property type="entry name" value="SAM-dependent_MTases_sf"/>
</dbReference>
<keyword evidence="3" id="KW-1185">Reference proteome</keyword>
<dbReference type="EMBL" id="ML178817">
    <property type="protein sequence ID" value="TFL05170.1"/>
    <property type="molecule type" value="Genomic_DNA"/>
</dbReference>
<dbReference type="Gene3D" id="3.40.50.150">
    <property type="entry name" value="Vaccinia Virus protein VP39"/>
    <property type="match status" value="1"/>
</dbReference>
<dbReference type="PANTHER" id="PTHR14614:SF109">
    <property type="entry name" value="RIBOSOMAL LYSINE N-METHYLTRANSFERASE 5"/>
    <property type="match status" value="1"/>
</dbReference>
<dbReference type="AlphaFoldDB" id="A0A5C3QWI1"/>
<dbReference type="STRING" id="1884261.A0A5C3QWI1"/>
<evidence type="ECO:0000313" key="2">
    <source>
        <dbReference type="EMBL" id="TFL05170.1"/>
    </source>
</evidence>
<feature type="region of interest" description="Disordered" evidence="1">
    <location>
        <begin position="60"/>
        <end position="80"/>
    </location>
</feature>
<dbReference type="SUPFAM" id="SSF53335">
    <property type="entry name" value="S-adenosyl-L-methionine-dependent methyltransferases"/>
    <property type="match status" value="1"/>
</dbReference>
<evidence type="ECO:0000256" key="1">
    <source>
        <dbReference type="SAM" id="MobiDB-lite"/>
    </source>
</evidence>
<proteinExistence type="predicted"/>
<dbReference type="PANTHER" id="PTHR14614">
    <property type="entry name" value="HEPATOCELLULAR CARCINOMA-ASSOCIATED ANTIGEN"/>
    <property type="match status" value="1"/>
</dbReference>
<accession>A0A5C3QWI1</accession>
<dbReference type="InterPro" id="IPR019410">
    <property type="entry name" value="Methyltransf_16"/>
</dbReference>
<dbReference type="GO" id="GO:0008757">
    <property type="term" value="F:S-adenosylmethionine-dependent methyltransferase activity"/>
    <property type="evidence" value="ECO:0007669"/>
    <property type="project" value="UniProtKB-ARBA"/>
</dbReference>
<dbReference type="GO" id="GO:0032259">
    <property type="term" value="P:methylation"/>
    <property type="evidence" value="ECO:0007669"/>
    <property type="project" value="UniProtKB-KW"/>
</dbReference>
<protein>
    <submittedName>
        <fullName evidence="2">Putative methyltransferase-domain-containing protein</fullName>
    </submittedName>
</protein>
<gene>
    <name evidence="2" type="ORF">BDV98DRAFT_610776</name>
</gene>
<organism evidence="2 3">
    <name type="scientific">Pterulicium gracile</name>
    <dbReference type="NCBI Taxonomy" id="1884261"/>
    <lineage>
        <taxon>Eukaryota</taxon>
        <taxon>Fungi</taxon>
        <taxon>Dikarya</taxon>
        <taxon>Basidiomycota</taxon>
        <taxon>Agaricomycotina</taxon>
        <taxon>Agaricomycetes</taxon>
        <taxon>Agaricomycetidae</taxon>
        <taxon>Agaricales</taxon>
        <taxon>Pleurotineae</taxon>
        <taxon>Pterulaceae</taxon>
        <taxon>Pterulicium</taxon>
    </lineage>
</organism>
<sequence length="315" mass="34491">MASTSVLRLPLSSVQVLDSDEEIFLLYTNLQRDSGLSVALGGLGQVDSHKDTLQVEFDIVTPAPPSKPRKQKTAKSRAKPAPANIRTISVELAQDKTALRSRKGDTGSVLWRVSLEFAKVILQQLEMNDLEAILDPDVLKETCVLELGAGTGLLGLLLANKAKHYTITDTDPLLPLIQKNVTLNSEAISTQNITVASLDWQTVQSTPPPLLHRVLPFTPESPPGLIIAADCIYHPSLIPPFIATLTALGKRSSVSESEYRPTILVLAQLRETETMRLFLESWLEGGLWDVWRLGDETSIFGLGYVAWAGWMKDSG</sequence>
<name>A0A5C3QWI1_9AGAR</name>
<dbReference type="Pfam" id="PF10294">
    <property type="entry name" value="Methyltransf_16"/>
    <property type="match status" value="1"/>
</dbReference>
<keyword evidence="2" id="KW-0808">Transferase</keyword>
<dbReference type="GO" id="GO:0032991">
    <property type="term" value="C:protein-containing complex"/>
    <property type="evidence" value="ECO:0007669"/>
    <property type="project" value="TreeGrafter"/>
</dbReference>
<dbReference type="OrthoDB" id="2529286at2759"/>
<dbReference type="GO" id="GO:0005829">
    <property type="term" value="C:cytosol"/>
    <property type="evidence" value="ECO:0007669"/>
    <property type="project" value="TreeGrafter"/>
</dbReference>
<dbReference type="Proteomes" id="UP000305067">
    <property type="component" value="Unassembled WGS sequence"/>
</dbReference>
<keyword evidence="2" id="KW-0489">Methyltransferase</keyword>
<reference evidence="2 3" key="1">
    <citation type="journal article" date="2019" name="Nat. Ecol. Evol.">
        <title>Megaphylogeny resolves global patterns of mushroom evolution.</title>
        <authorList>
            <person name="Varga T."/>
            <person name="Krizsan K."/>
            <person name="Foldi C."/>
            <person name="Dima B."/>
            <person name="Sanchez-Garcia M."/>
            <person name="Sanchez-Ramirez S."/>
            <person name="Szollosi G.J."/>
            <person name="Szarkandi J.G."/>
            <person name="Papp V."/>
            <person name="Albert L."/>
            <person name="Andreopoulos W."/>
            <person name="Angelini C."/>
            <person name="Antonin V."/>
            <person name="Barry K.W."/>
            <person name="Bougher N.L."/>
            <person name="Buchanan P."/>
            <person name="Buyck B."/>
            <person name="Bense V."/>
            <person name="Catcheside P."/>
            <person name="Chovatia M."/>
            <person name="Cooper J."/>
            <person name="Damon W."/>
            <person name="Desjardin D."/>
            <person name="Finy P."/>
            <person name="Geml J."/>
            <person name="Haridas S."/>
            <person name="Hughes K."/>
            <person name="Justo A."/>
            <person name="Karasinski D."/>
            <person name="Kautmanova I."/>
            <person name="Kiss B."/>
            <person name="Kocsube S."/>
            <person name="Kotiranta H."/>
            <person name="LaButti K.M."/>
            <person name="Lechner B.E."/>
            <person name="Liimatainen K."/>
            <person name="Lipzen A."/>
            <person name="Lukacs Z."/>
            <person name="Mihaltcheva S."/>
            <person name="Morgado L.N."/>
            <person name="Niskanen T."/>
            <person name="Noordeloos M.E."/>
            <person name="Ohm R.A."/>
            <person name="Ortiz-Santana B."/>
            <person name="Ovrebo C."/>
            <person name="Racz N."/>
            <person name="Riley R."/>
            <person name="Savchenko A."/>
            <person name="Shiryaev A."/>
            <person name="Soop K."/>
            <person name="Spirin V."/>
            <person name="Szebenyi C."/>
            <person name="Tomsovsky M."/>
            <person name="Tulloss R.E."/>
            <person name="Uehling J."/>
            <person name="Grigoriev I.V."/>
            <person name="Vagvolgyi C."/>
            <person name="Papp T."/>
            <person name="Martin F.M."/>
            <person name="Miettinen O."/>
            <person name="Hibbett D.S."/>
            <person name="Nagy L.G."/>
        </authorList>
    </citation>
    <scope>NUCLEOTIDE SEQUENCE [LARGE SCALE GENOMIC DNA]</scope>
    <source>
        <strain evidence="2 3">CBS 309.79</strain>
    </source>
</reference>
<evidence type="ECO:0000313" key="3">
    <source>
        <dbReference type="Proteomes" id="UP000305067"/>
    </source>
</evidence>